<organism evidence="2 3">
    <name type="scientific">Salininema proteolyticum</name>
    <dbReference type="NCBI Taxonomy" id="1607685"/>
    <lineage>
        <taxon>Bacteria</taxon>
        <taxon>Bacillati</taxon>
        <taxon>Actinomycetota</taxon>
        <taxon>Actinomycetes</taxon>
        <taxon>Glycomycetales</taxon>
        <taxon>Glycomycetaceae</taxon>
        <taxon>Salininema</taxon>
    </lineage>
</organism>
<keyword evidence="1" id="KW-0472">Membrane</keyword>
<protein>
    <recommendedName>
        <fullName evidence="4">DUF3592 domain-containing protein</fullName>
    </recommendedName>
</protein>
<feature type="transmembrane region" description="Helical" evidence="1">
    <location>
        <begin position="14"/>
        <end position="35"/>
    </location>
</feature>
<keyword evidence="3" id="KW-1185">Reference proteome</keyword>
<feature type="transmembrane region" description="Helical" evidence="1">
    <location>
        <begin position="41"/>
        <end position="62"/>
    </location>
</feature>
<evidence type="ECO:0000313" key="2">
    <source>
        <dbReference type="EMBL" id="MFC4334727.1"/>
    </source>
</evidence>
<comment type="caution">
    <text evidence="2">The sequence shown here is derived from an EMBL/GenBank/DDBJ whole genome shotgun (WGS) entry which is preliminary data.</text>
</comment>
<evidence type="ECO:0000313" key="3">
    <source>
        <dbReference type="Proteomes" id="UP001595823"/>
    </source>
</evidence>
<sequence>MDDPRERKNLREPVLVLASALCFGTVVALHLYAYLSGRGAFPELLAAVLIVLGMAFPVLWVVRRVRDLSAGSDATPSRDPKARWKYATKVGRVGQFLLILANMAGVALVAGTMGDDPRWRAFTDGTPTSERIAIESIESVEEKQRGDMGPTYTVDFTGTVETSAGPRRVESSVSLESDPRECPECVELWAIFNDEDFEAGFVLARSPSEAAVAARWPLHPVVGLGFYLFSLITALIVWMTEPADHRAKMGLFPKTTRAQRVRAAAREPRWALRVGSIPAALVVVYLLCLDRRIPDEFIRSGEVWGANTFGTAIYGVGMVAGISVLGAMLRARAKQLAAVD</sequence>
<evidence type="ECO:0008006" key="4">
    <source>
        <dbReference type="Google" id="ProtNLM"/>
    </source>
</evidence>
<feature type="transmembrane region" description="Helical" evidence="1">
    <location>
        <begin position="270"/>
        <end position="289"/>
    </location>
</feature>
<feature type="transmembrane region" description="Helical" evidence="1">
    <location>
        <begin position="93"/>
        <end position="113"/>
    </location>
</feature>
<reference evidence="3" key="1">
    <citation type="journal article" date="2019" name="Int. J. Syst. Evol. Microbiol.">
        <title>The Global Catalogue of Microorganisms (GCM) 10K type strain sequencing project: providing services to taxonomists for standard genome sequencing and annotation.</title>
        <authorList>
            <consortium name="The Broad Institute Genomics Platform"/>
            <consortium name="The Broad Institute Genome Sequencing Center for Infectious Disease"/>
            <person name="Wu L."/>
            <person name="Ma J."/>
        </authorList>
    </citation>
    <scope>NUCLEOTIDE SEQUENCE [LARGE SCALE GENOMIC DNA]</scope>
    <source>
        <strain evidence="3">IBRC-M 10908</strain>
    </source>
</reference>
<proteinExistence type="predicted"/>
<keyword evidence="1" id="KW-1133">Transmembrane helix</keyword>
<evidence type="ECO:0000256" key="1">
    <source>
        <dbReference type="SAM" id="Phobius"/>
    </source>
</evidence>
<dbReference type="Proteomes" id="UP001595823">
    <property type="component" value="Unassembled WGS sequence"/>
</dbReference>
<dbReference type="RefSeq" id="WP_380618711.1">
    <property type="nucleotide sequence ID" value="NZ_JBHSDK010000009.1"/>
</dbReference>
<name>A0ABV8TW74_9ACTN</name>
<accession>A0ABV8TW74</accession>
<gene>
    <name evidence="2" type="ORF">ACFPET_05910</name>
</gene>
<feature type="transmembrane region" description="Helical" evidence="1">
    <location>
        <begin position="309"/>
        <end position="329"/>
    </location>
</feature>
<keyword evidence="1" id="KW-0812">Transmembrane</keyword>
<feature type="transmembrane region" description="Helical" evidence="1">
    <location>
        <begin position="221"/>
        <end position="239"/>
    </location>
</feature>
<dbReference type="EMBL" id="JBHSDK010000009">
    <property type="protein sequence ID" value="MFC4334727.1"/>
    <property type="molecule type" value="Genomic_DNA"/>
</dbReference>